<organism evidence="2 3">
    <name type="scientific">Stutzerimonas stutzeri</name>
    <name type="common">Pseudomonas stutzeri</name>
    <dbReference type="NCBI Taxonomy" id="316"/>
    <lineage>
        <taxon>Bacteria</taxon>
        <taxon>Pseudomonadati</taxon>
        <taxon>Pseudomonadota</taxon>
        <taxon>Gammaproteobacteria</taxon>
        <taxon>Pseudomonadales</taxon>
        <taxon>Pseudomonadaceae</taxon>
        <taxon>Stutzerimonas</taxon>
    </lineage>
</organism>
<comment type="caution">
    <text evidence="2">The sequence shown here is derived from an EMBL/GenBank/DDBJ whole genome shotgun (WGS) entry which is preliminary data.</text>
</comment>
<gene>
    <name evidence="2" type="ORF">CXL00_17715</name>
</gene>
<dbReference type="GO" id="GO:0005886">
    <property type="term" value="C:plasma membrane"/>
    <property type="evidence" value="ECO:0007669"/>
    <property type="project" value="TreeGrafter"/>
</dbReference>
<feature type="transmembrane region" description="Helical" evidence="1">
    <location>
        <begin position="27"/>
        <end position="47"/>
    </location>
</feature>
<name>A0A2N8SNF0_STUST</name>
<protein>
    <submittedName>
        <fullName evidence="2">DUF485 domain-containing protein</fullName>
    </submittedName>
</protein>
<keyword evidence="1" id="KW-0472">Membrane</keyword>
<evidence type="ECO:0000313" key="3">
    <source>
        <dbReference type="Proteomes" id="UP000235897"/>
    </source>
</evidence>
<dbReference type="InterPro" id="IPR007436">
    <property type="entry name" value="DUF485"/>
</dbReference>
<sequence length="105" mass="11806">MQNNEDVYRQIYANPRFQELVAKRGRFAWLLSAVMLGAYLAFILLIAFDPKILGIPLAADTVTTWGIPVGVGVIFMAFILTGVYVQRANGEFDRLNQEILNEAQQ</sequence>
<dbReference type="RefSeq" id="WP_021208538.1">
    <property type="nucleotide sequence ID" value="NZ_CP073105.1"/>
</dbReference>
<evidence type="ECO:0000313" key="2">
    <source>
        <dbReference type="EMBL" id="PNG04017.1"/>
    </source>
</evidence>
<proteinExistence type="predicted"/>
<dbReference type="Proteomes" id="UP000235897">
    <property type="component" value="Unassembled WGS sequence"/>
</dbReference>
<dbReference type="InterPro" id="IPR052959">
    <property type="entry name" value="Inner_membrane_assoc"/>
</dbReference>
<feature type="transmembrane region" description="Helical" evidence="1">
    <location>
        <begin position="67"/>
        <end position="85"/>
    </location>
</feature>
<reference evidence="2 3" key="1">
    <citation type="submission" date="2018-01" db="EMBL/GenBank/DDBJ databases">
        <title>Denitrification phenotypes of diverse strains of Pseudomonas stutzeri.</title>
        <authorList>
            <person name="Milligan D.A."/>
            <person name="Bergaust L."/>
            <person name="Bakken L.R."/>
            <person name="Frostegard A."/>
        </authorList>
    </citation>
    <scope>NUCLEOTIDE SEQUENCE [LARGE SCALE GENOMIC DNA]</scope>
    <source>
        <strain evidence="2 3">28a3</strain>
    </source>
</reference>
<dbReference type="PANTHER" id="PTHR38598">
    <property type="entry name" value="INNER MEMBRANE PROTEIN YJCH"/>
    <property type="match status" value="1"/>
</dbReference>
<evidence type="ECO:0000256" key="1">
    <source>
        <dbReference type="SAM" id="Phobius"/>
    </source>
</evidence>
<keyword evidence="1" id="KW-1133">Transmembrane helix</keyword>
<dbReference type="OrthoDB" id="5297034at2"/>
<dbReference type="EMBL" id="POUW01000007">
    <property type="protein sequence ID" value="PNG04017.1"/>
    <property type="molecule type" value="Genomic_DNA"/>
</dbReference>
<dbReference type="AlphaFoldDB" id="A0A2N8SNF0"/>
<keyword evidence="1" id="KW-0812">Transmembrane</keyword>
<accession>A0A2N8SNF0</accession>
<dbReference type="Pfam" id="PF04341">
    <property type="entry name" value="DUF485"/>
    <property type="match status" value="1"/>
</dbReference>
<dbReference type="PANTHER" id="PTHR38598:SF1">
    <property type="entry name" value="INNER MEMBRANE PROTEIN YJCH"/>
    <property type="match status" value="1"/>
</dbReference>